<evidence type="ECO:0000313" key="3">
    <source>
        <dbReference type="EMBL" id="MFB2897070.1"/>
    </source>
</evidence>
<feature type="transmembrane region" description="Helical" evidence="1">
    <location>
        <begin position="805"/>
        <end position="824"/>
    </location>
</feature>
<feature type="transmembrane region" description="Helical" evidence="1">
    <location>
        <begin position="737"/>
        <end position="756"/>
    </location>
</feature>
<dbReference type="EMBL" id="JBHFNR010000236">
    <property type="protein sequence ID" value="MFB2897070.1"/>
    <property type="molecule type" value="Genomic_DNA"/>
</dbReference>
<keyword evidence="1" id="KW-0472">Membrane</keyword>
<feature type="transmembrane region" description="Helical" evidence="1">
    <location>
        <begin position="780"/>
        <end position="799"/>
    </location>
</feature>
<dbReference type="Pfam" id="PF05226">
    <property type="entry name" value="CHASE2"/>
    <property type="match status" value="1"/>
</dbReference>
<feature type="domain" description="CHASE2" evidence="2">
    <location>
        <begin position="401"/>
        <end position="754"/>
    </location>
</feature>
<comment type="caution">
    <text evidence="3">The sequence shown here is derived from an EMBL/GenBank/DDBJ whole genome shotgun (WGS) entry which is preliminary data.</text>
</comment>
<dbReference type="SMART" id="SM01080">
    <property type="entry name" value="CHASE2"/>
    <property type="match status" value="1"/>
</dbReference>
<protein>
    <submittedName>
        <fullName evidence="3">CHASE2 domain-containing protein</fullName>
    </submittedName>
</protein>
<evidence type="ECO:0000259" key="2">
    <source>
        <dbReference type="SMART" id="SM01080"/>
    </source>
</evidence>
<name>A0ABV4XZA9_9CYAN</name>
<reference evidence="3 4" key="1">
    <citation type="submission" date="2024-09" db="EMBL/GenBank/DDBJ databases">
        <title>Floridaenema gen nov. (Aerosakkonemataceae, Aerosakkonematales ord. nov., Cyanobacteria) from benthic tropical and subtropical fresh waters, with the description of four new species.</title>
        <authorList>
            <person name="Moretto J.A."/>
            <person name="Berthold D.E."/>
            <person name="Lefler F.W."/>
            <person name="Huang I.-S."/>
            <person name="Laughinghouse H. IV."/>
        </authorList>
    </citation>
    <scope>NUCLEOTIDE SEQUENCE [LARGE SCALE GENOMIC DNA]</scope>
    <source>
        <strain evidence="3 4">BLCC-F50</strain>
    </source>
</reference>
<keyword evidence="1" id="KW-1133">Transmembrane helix</keyword>
<evidence type="ECO:0000313" key="4">
    <source>
        <dbReference type="Proteomes" id="UP001576784"/>
    </source>
</evidence>
<dbReference type="InterPro" id="IPR007890">
    <property type="entry name" value="CHASE2"/>
</dbReference>
<gene>
    <name evidence="3" type="ORF">ACE1CI_29500</name>
</gene>
<sequence>MRSNAVYKLKIERLDRTCKFELSWGNGQQLFATLEYPESLTRLYQEWQRIYLSFYKSALRGRVQGSGSGVIPKVDWHNKLVEAEAEFLQAFNKWLRSAELFEICQQILISNSRNDASSTTTFLLTCYQLELERLPWESWEILTILAHQTQIQIIRTPPNIREENFSELRQKQRRKSRILVIVGDDTGLHFKTELAALKSLSRLTEIKFVTWQTEQEEYIIRQNVCQAIADPQGWDLLCFLGHSNEAEITGGKIAIAPNVHLTISEIYPYLTQAKQRGLQFAIFNSCCGLNIAASLINLGLSQVIIMREPIHNQVAEGFLLQFILSLTQFKNVYESMFSAGEYLQQEKLKYPSAYLIPSIFGHPNAELFQLQPNSISQKLKQLLPTRNEAIALSLLTIASLYIPLQDYLLDQRIFAQAIYRKNTHQIPAQTTPPPTLLVQIDEESIQKDKTLSTPRPMPRNYLAKLVDKLSELDAKIIGIDYLLHRPSQIETRDQKLAQSLINAVQKPQPTWFVLVTNEGINGKILQPLPEIANPNWSLQGEMNLIGGFMQLATPEINNPYTLPFSYLLALAYQLNYEDKNNIVQPKITSQQEFLIQIQESLKLQNKSLFSPRSYLQPFTEFSYIFGQMWLHPVIDYSIPPQQVYDRIPAWQLLNNQISTAQKTHLQKQVVIIAPGGYKEAGVAVSGLDFFPKPAAICYWRIYNDCLNQRREFTGAEIHAYMVHHHLNNSMIIPIPDLWAIGIAGLLGKVTLLTLNNRHRQQKNYKKSPNQNTLNPEQKEGLILIISALAGYGIISLQTYVTAGILLPWLLPSLTFVFYYLPIFVRKNSHD</sequence>
<accession>A0ABV4XZA9</accession>
<dbReference type="Proteomes" id="UP001576784">
    <property type="component" value="Unassembled WGS sequence"/>
</dbReference>
<keyword evidence="4" id="KW-1185">Reference proteome</keyword>
<organism evidence="3 4">
    <name type="scientific">Floridaenema flaviceps BLCC-F50</name>
    <dbReference type="NCBI Taxonomy" id="3153642"/>
    <lineage>
        <taxon>Bacteria</taxon>
        <taxon>Bacillati</taxon>
        <taxon>Cyanobacteriota</taxon>
        <taxon>Cyanophyceae</taxon>
        <taxon>Oscillatoriophycideae</taxon>
        <taxon>Aerosakkonematales</taxon>
        <taxon>Aerosakkonemataceae</taxon>
        <taxon>Floridanema</taxon>
        <taxon>Floridanema flaviceps</taxon>
    </lineage>
</organism>
<keyword evidence="1" id="KW-0812">Transmembrane</keyword>
<dbReference type="RefSeq" id="WP_413266686.1">
    <property type="nucleotide sequence ID" value="NZ_JBHFNR010000236.1"/>
</dbReference>
<evidence type="ECO:0000256" key="1">
    <source>
        <dbReference type="SAM" id="Phobius"/>
    </source>
</evidence>
<proteinExistence type="predicted"/>